<comment type="caution">
    <text evidence="2">The sequence shown here is derived from an EMBL/GenBank/DDBJ whole genome shotgun (WGS) entry which is preliminary data.</text>
</comment>
<proteinExistence type="predicted"/>
<evidence type="ECO:0000256" key="1">
    <source>
        <dbReference type="SAM" id="MobiDB-lite"/>
    </source>
</evidence>
<dbReference type="EMBL" id="DRND01000004">
    <property type="protein sequence ID" value="HFC46254.1"/>
    <property type="molecule type" value="Genomic_DNA"/>
</dbReference>
<organism evidence="2">
    <name type="scientific">Dissulfuribacter thermophilus</name>
    <dbReference type="NCBI Taxonomy" id="1156395"/>
    <lineage>
        <taxon>Bacteria</taxon>
        <taxon>Pseudomonadati</taxon>
        <taxon>Thermodesulfobacteriota</taxon>
        <taxon>Dissulfuribacteria</taxon>
        <taxon>Dissulfuribacterales</taxon>
        <taxon>Dissulfuribacteraceae</taxon>
        <taxon>Dissulfuribacter</taxon>
    </lineage>
</organism>
<gene>
    <name evidence="2" type="ORF">ENJ63_00055</name>
</gene>
<feature type="compositionally biased region" description="Acidic residues" evidence="1">
    <location>
        <begin position="89"/>
        <end position="102"/>
    </location>
</feature>
<dbReference type="AlphaFoldDB" id="A0A7V2SX25"/>
<evidence type="ECO:0000313" key="2">
    <source>
        <dbReference type="EMBL" id="HFC46254.1"/>
    </source>
</evidence>
<accession>A0A7V2SX25</accession>
<name>A0A7V2SX25_9BACT</name>
<protein>
    <submittedName>
        <fullName evidence="2">Uncharacterized protein</fullName>
    </submittedName>
</protein>
<dbReference type="Proteomes" id="UP000885797">
    <property type="component" value="Unassembled WGS sequence"/>
</dbReference>
<reference evidence="2" key="1">
    <citation type="journal article" date="2020" name="mSystems">
        <title>Genome- and Community-Level Interaction Insights into Carbon Utilization and Element Cycling Functions of Hydrothermarchaeota in Hydrothermal Sediment.</title>
        <authorList>
            <person name="Zhou Z."/>
            <person name="Liu Y."/>
            <person name="Xu W."/>
            <person name="Pan J."/>
            <person name="Luo Z.H."/>
            <person name="Li M."/>
        </authorList>
    </citation>
    <scope>NUCLEOTIDE SEQUENCE [LARGE SCALE GENOMIC DNA]</scope>
    <source>
        <strain evidence="2">HyVt-503</strain>
    </source>
</reference>
<feature type="region of interest" description="Disordered" evidence="1">
    <location>
        <begin position="82"/>
        <end position="102"/>
    </location>
</feature>
<sequence length="128" mass="13878">MAVAICGIALGVALSGLSQGHRATERALSMERAGRAMQMALLALASKEDEDLDQGVALEGEIPGMEGWAYRVEVGPLSLKLTHEAKDTDEGEETGETEEETIEDEALKELKVEVVDPKGRTYSMVMWQ</sequence>